<feature type="region of interest" description="Disordered" evidence="2">
    <location>
        <begin position="231"/>
        <end position="255"/>
    </location>
</feature>
<reference evidence="3" key="1">
    <citation type="journal article" date="2020" name="Stud. Mycol.">
        <title>101 Dothideomycetes genomes: a test case for predicting lifestyles and emergence of pathogens.</title>
        <authorList>
            <person name="Haridas S."/>
            <person name="Albert R."/>
            <person name="Binder M."/>
            <person name="Bloem J."/>
            <person name="Labutti K."/>
            <person name="Salamov A."/>
            <person name="Andreopoulos B."/>
            <person name="Baker S."/>
            <person name="Barry K."/>
            <person name="Bills G."/>
            <person name="Bluhm B."/>
            <person name="Cannon C."/>
            <person name="Castanera R."/>
            <person name="Culley D."/>
            <person name="Daum C."/>
            <person name="Ezra D."/>
            <person name="Gonzalez J."/>
            <person name="Henrissat B."/>
            <person name="Kuo A."/>
            <person name="Liang C."/>
            <person name="Lipzen A."/>
            <person name="Lutzoni F."/>
            <person name="Magnuson J."/>
            <person name="Mondo S."/>
            <person name="Nolan M."/>
            <person name="Ohm R."/>
            <person name="Pangilinan J."/>
            <person name="Park H.-J."/>
            <person name="Ramirez L."/>
            <person name="Alfaro M."/>
            <person name="Sun H."/>
            <person name="Tritt A."/>
            <person name="Yoshinaga Y."/>
            <person name="Zwiers L.-H."/>
            <person name="Turgeon B."/>
            <person name="Goodwin S."/>
            <person name="Spatafora J."/>
            <person name="Crous P."/>
            <person name="Grigoriev I."/>
        </authorList>
    </citation>
    <scope>NUCLEOTIDE SEQUENCE</scope>
    <source>
        <strain evidence="3">CBS 675.92</strain>
    </source>
</reference>
<evidence type="ECO:0000256" key="1">
    <source>
        <dbReference type="SAM" id="Coils"/>
    </source>
</evidence>
<evidence type="ECO:0000313" key="4">
    <source>
        <dbReference type="Proteomes" id="UP000800035"/>
    </source>
</evidence>
<dbReference type="AlphaFoldDB" id="A0A6A5TC39"/>
<evidence type="ECO:0000313" key="3">
    <source>
        <dbReference type="EMBL" id="KAF1950161.1"/>
    </source>
</evidence>
<gene>
    <name evidence="3" type="ORF">CC80DRAFT_578838</name>
</gene>
<keyword evidence="4" id="KW-1185">Reference proteome</keyword>
<keyword evidence="1" id="KW-0175">Coiled coil</keyword>
<name>A0A6A5TC39_9PLEO</name>
<organism evidence="3 4">
    <name type="scientific">Byssothecium circinans</name>
    <dbReference type="NCBI Taxonomy" id="147558"/>
    <lineage>
        <taxon>Eukaryota</taxon>
        <taxon>Fungi</taxon>
        <taxon>Dikarya</taxon>
        <taxon>Ascomycota</taxon>
        <taxon>Pezizomycotina</taxon>
        <taxon>Dothideomycetes</taxon>
        <taxon>Pleosporomycetidae</taxon>
        <taxon>Pleosporales</taxon>
        <taxon>Massarineae</taxon>
        <taxon>Massarinaceae</taxon>
        <taxon>Byssothecium</taxon>
    </lineage>
</organism>
<protein>
    <submittedName>
        <fullName evidence="3">Uncharacterized protein</fullName>
    </submittedName>
</protein>
<feature type="coiled-coil region" evidence="1">
    <location>
        <begin position="382"/>
        <end position="452"/>
    </location>
</feature>
<dbReference type="Proteomes" id="UP000800035">
    <property type="component" value="Unassembled WGS sequence"/>
</dbReference>
<accession>A0A6A5TC39</accession>
<evidence type="ECO:0000256" key="2">
    <source>
        <dbReference type="SAM" id="MobiDB-lite"/>
    </source>
</evidence>
<proteinExistence type="predicted"/>
<feature type="region of interest" description="Disordered" evidence="2">
    <location>
        <begin position="1"/>
        <end position="37"/>
    </location>
</feature>
<sequence>MQPGRDPFPDDSVSSSDDDAVSGLISKSIRNRKAPAIPQKPHTETVNATTATYALERLQCDETVWNALSYLPTQRRSNFQEVKGQPPYSLPKALRIGRYEGHILYASLHGSTTEPSIKDQITFMTKVRGENSLSYADLKYANLNHTFKEIYISPDIIRRLGAHKHTADWVCARLKSTICFYFLDDQIVSSTRNFSEFREALEIIAGEAKEASLKPRRILPVKGTKIAKKATGLKTTEHQNSKAADGPKSPVVKTEPREVGIRDSAQIVGARTMLANQDEVLQHHWYAMNIEPSARTDFPTIQPKRKRTSEGQIPAVESEVRRRQDWTGSTQAVNTTNGTHAVATMQPVRQGAQHDTLTTSWQKRKKSDNDFAVDRHFINRIRGEMTAEINHLRARIVQLNQDKEHEQVEASNEVTDWILKMQSQKNEYNEKIECLQTENSQLKQAEIDLQNNLKTSINTSNVWERRANDSEKGHQTEMAAKEEVETKLKMAIMAKKSADDQIEARDKEVDSLKTRLKNISSLAG</sequence>
<dbReference type="EMBL" id="ML977028">
    <property type="protein sequence ID" value="KAF1950161.1"/>
    <property type="molecule type" value="Genomic_DNA"/>
</dbReference>